<dbReference type="Gene3D" id="3.20.20.100">
    <property type="entry name" value="NADP-dependent oxidoreductase domain"/>
    <property type="match status" value="1"/>
</dbReference>
<evidence type="ECO:0000313" key="2">
    <source>
        <dbReference type="EMBL" id="WZW97910.1"/>
    </source>
</evidence>
<gene>
    <name evidence="2" type="ORF">PCC79_13565</name>
</gene>
<reference evidence="2 3" key="1">
    <citation type="journal article" date="2023" name="Environ Microbiome">
        <title>A coral-associated actinobacterium mitigates coral bleaching under heat stress.</title>
        <authorList>
            <person name="Li J."/>
            <person name="Zou Y."/>
            <person name="Li Q."/>
            <person name="Zhang J."/>
            <person name="Bourne D.G."/>
            <person name="Lyu Y."/>
            <person name="Liu C."/>
            <person name="Zhang S."/>
        </authorList>
    </citation>
    <scope>NUCLEOTIDE SEQUENCE [LARGE SCALE GENOMIC DNA]</scope>
    <source>
        <strain evidence="2 3">SCSIO 13291</strain>
    </source>
</reference>
<keyword evidence="3" id="KW-1185">Reference proteome</keyword>
<evidence type="ECO:0000259" key="1">
    <source>
        <dbReference type="Pfam" id="PF00248"/>
    </source>
</evidence>
<dbReference type="InterPro" id="IPR036812">
    <property type="entry name" value="NAD(P)_OxRdtase_dom_sf"/>
</dbReference>
<evidence type="ECO:0000313" key="3">
    <source>
        <dbReference type="Proteomes" id="UP001434337"/>
    </source>
</evidence>
<dbReference type="Proteomes" id="UP001434337">
    <property type="component" value="Chromosome"/>
</dbReference>
<dbReference type="InterPro" id="IPR023210">
    <property type="entry name" value="NADP_OxRdtase_dom"/>
</dbReference>
<dbReference type="PRINTS" id="PR00069">
    <property type="entry name" value="ALDKETRDTASE"/>
</dbReference>
<organism evidence="2 3">
    <name type="scientific">Propioniciclava soli</name>
    <dbReference type="NCBI Taxonomy" id="2775081"/>
    <lineage>
        <taxon>Bacteria</taxon>
        <taxon>Bacillati</taxon>
        <taxon>Actinomycetota</taxon>
        <taxon>Actinomycetes</taxon>
        <taxon>Propionibacteriales</taxon>
        <taxon>Propionibacteriaceae</taxon>
        <taxon>Propioniciclava</taxon>
    </lineage>
</organism>
<dbReference type="CDD" id="cd19100">
    <property type="entry name" value="AKR_unchar"/>
    <property type="match status" value="1"/>
</dbReference>
<dbReference type="PANTHER" id="PTHR43312:SF1">
    <property type="entry name" value="NADP-DEPENDENT OXIDOREDUCTASE DOMAIN-CONTAINING PROTEIN"/>
    <property type="match status" value="1"/>
</dbReference>
<dbReference type="Pfam" id="PF00248">
    <property type="entry name" value="Aldo_ket_red"/>
    <property type="match status" value="1"/>
</dbReference>
<feature type="domain" description="NADP-dependent oxidoreductase" evidence="1">
    <location>
        <begin position="16"/>
        <end position="202"/>
    </location>
</feature>
<sequence>MEYRRLGRLGHESSVLIYGAASLGAVSQDVADASVAEALAAGINHIDVAASYGDAELRLGAMMDDLRPRVFLATKTGDRDAEGAWASINRSLERLRTDRIDLIQLHEVGQQETLDEVTRTGGALEALVRARDEGLVRGIGITGHHHTAPATHAEALRRFDFDTVLTPLNRRLWRVPGYADDFAALAEMTQARDVGLMTIKMIARRPWPDDERELATWYEPFTEQQLITASLAWLLNGHPEVTGLATAGETRLLGRVIAGERARVGLSAEDAAATLDALPASEYVSVYDG</sequence>
<accession>A0ABZ3C853</accession>
<proteinExistence type="predicted"/>
<dbReference type="RefSeq" id="WP_232548385.1">
    <property type="nucleotide sequence ID" value="NZ_CP115965.1"/>
</dbReference>
<dbReference type="EMBL" id="CP115965">
    <property type="protein sequence ID" value="WZW97910.1"/>
    <property type="molecule type" value="Genomic_DNA"/>
</dbReference>
<dbReference type="PANTHER" id="PTHR43312">
    <property type="entry name" value="D-THREO-ALDOSE 1-DEHYDROGENASE"/>
    <property type="match status" value="1"/>
</dbReference>
<dbReference type="InterPro" id="IPR053135">
    <property type="entry name" value="AKR2_Oxidoreductase"/>
</dbReference>
<dbReference type="SUPFAM" id="SSF51430">
    <property type="entry name" value="NAD(P)-linked oxidoreductase"/>
    <property type="match status" value="1"/>
</dbReference>
<protein>
    <submittedName>
        <fullName evidence="2">Aldo/keto reductase</fullName>
    </submittedName>
</protein>
<name>A0ABZ3C853_9ACTN</name>
<dbReference type="InterPro" id="IPR020471">
    <property type="entry name" value="AKR"/>
</dbReference>